<evidence type="ECO:0000313" key="4">
    <source>
        <dbReference type="EMBL" id="ODN04829.1"/>
    </source>
</evidence>
<evidence type="ECO:0000256" key="1">
    <source>
        <dbReference type="SAM" id="Phobius"/>
    </source>
</evidence>
<feature type="transmembrane region" description="Helical" evidence="1">
    <location>
        <begin position="555"/>
        <end position="578"/>
    </location>
</feature>
<evidence type="ECO:0000256" key="2">
    <source>
        <dbReference type="SAM" id="SignalP"/>
    </source>
</evidence>
<feature type="transmembrane region" description="Helical" evidence="1">
    <location>
        <begin position="599"/>
        <end position="622"/>
    </location>
</feature>
<sequence>MDGNVRVGVSIMLIFVVLLTIHGANSASEKIKMCYKPKFFTANNCGAPTAINSALKASESISVDISRMPLDTDLWLHIDVMPSRSAITSKNTIKIKFAMVQITDTDNRFLGHIAEQVPCNTLKPSGGHQYTSGNLSELYHNPGPKNIHIFQCPISEDLSYNVKPTIPVLEFKNPVEAFYVNLKFTQPEINHIRDDSKKNEIFITTVLVDQTGACHFHRLSKLEALPAKPLERDIIVEVPIACHSVGPAFKDGTGVKGPFMMNPSQKETFSDLEFIDPSWVSIRPPSNMAKILMFSWKQAVINHNRKVYKIEADGDKSNLTRNGTTAVRRPDVDLIVVNVQASGENLEIPMEPEDEMCDGLRNKTAENVPDLISHLYRKCGYLIGCIGEPDDCIHDRNCRVIVGWTKAWDHVFFEVIISQRVYVAVGISKDEEMGDDSVTECVREHDKVVGYTSWNYNIDGVKGNKRRTSCDSMQDFKGGIQKENDHIMYCSWKRPVVTIVKGTTFDLDKPHYVLIAEGDFSASGVLGGLGKHDMSHVFSEALILNDYFGKSPVEYWFAKIHGFLMLFTWLFFVPVATFTVRYLKGTFTDRRLCREKYTFWFGIHGALVLATIFLTLTSVILLMAVDWHWAYEPERLLSPHSILGLLIFFILLVQMGLAYNIVKRPEKYYLGEGNCVFKIVACVYTSKYERDGLDCDAAYVIIGYLVCYFLIHAFMSYQVCFTDFLIGRESSRVYKVFLIDKPEDTGSDEPGAPARKIVFYVLIALLAIFNLYFLIMAFHPAALDCASKDAMQPPTLLKIGLLQ</sequence>
<proteinExistence type="predicted"/>
<feature type="transmembrane region" description="Helical" evidence="1">
    <location>
        <begin position="757"/>
        <end position="778"/>
    </location>
</feature>
<feature type="signal peptide" evidence="2">
    <location>
        <begin position="1"/>
        <end position="26"/>
    </location>
</feature>
<keyword evidence="2" id="KW-0732">Signal</keyword>
<keyword evidence="1" id="KW-0812">Transmembrane</keyword>
<protein>
    <submittedName>
        <fullName evidence="4">Putative ferric-chelate reductase 1</fullName>
    </submittedName>
</protein>
<evidence type="ECO:0000313" key="5">
    <source>
        <dbReference type="Proteomes" id="UP000094527"/>
    </source>
</evidence>
<accession>A0A1D2NHY2</accession>
<comment type="caution">
    <text evidence="4">The sequence shown here is derived from an EMBL/GenBank/DDBJ whole genome shotgun (WGS) entry which is preliminary data.</text>
</comment>
<organism evidence="4 5">
    <name type="scientific">Orchesella cincta</name>
    <name type="common">Springtail</name>
    <name type="synonym">Podura cincta</name>
    <dbReference type="NCBI Taxonomy" id="48709"/>
    <lineage>
        <taxon>Eukaryota</taxon>
        <taxon>Metazoa</taxon>
        <taxon>Ecdysozoa</taxon>
        <taxon>Arthropoda</taxon>
        <taxon>Hexapoda</taxon>
        <taxon>Collembola</taxon>
        <taxon>Entomobryomorpha</taxon>
        <taxon>Entomobryoidea</taxon>
        <taxon>Orchesellidae</taxon>
        <taxon>Orchesellinae</taxon>
        <taxon>Orchesella</taxon>
    </lineage>
</organism>
<dbReference type="GO" id="GO:1900449">
    <property type="term" value="P:regulation of glutamate receptor signaling pathway"/>
    <property type="evidence" value="ECO:0007669"/>
    <property type="project" value="InterPro"/>
</dbReference>
<dbReference type="SMART" id="SM00664">
    <property type="entry name" value="DoH"/>
    <property type="match status" value="1"/>
</dbReference>
<dbReference type="GO" id="GO:0099072">
    <property type="term" value="P:regulation of postsynaptic membrane neurotransmitter receptor levels"/>
    <property type="evidence" value="ECO:0007669"/>
    <property type="project" value="TreeGrafter"/>
</dbReference>
<dbReference type="STRING" id="48709.A0A1D2NHY2"/>
<dbReference type="Gene3D" id="1.20.120.1770">
    <property type="match status" value="1"/>
</dbReference>
<keyword evidence="1" id="KW-1133">Transmembrane helix</keyword>
<dbReference type="InterPro" id="IPR042789">
    <property type="entry name" value="FRRS1L"/>
</dbReference>
<dbReference type="OrthoDB" id="6372137at2759"/>
<dbReference type="InterPro" id="IPR005018">
    <property type="entry name" value="DOMON_domain"/>
</dbReference>
<dbReference type="AlphaFoldDB" id="A0A1D2NHY2"/>
<feature type="chain" id="PRO_5008905583" evidence="2">
    <location>
        <begin position="27"/>
        <end position="803"/>
    </location>
</feature>
<dbReference type="Proteomes" id="UP000094527">
    <property type="component" value="Unassembled WGS sequence"/>
</dbReference>
<dbReference type="PANTHER" id="PTHR46902:SF1">
    <property type="entry name" value="DOMON DOMAIN-CONTAINING PROTEIN FRRS1L"/>
    <property type="match status" value="1"/>
</dbReference>
<feature type="transmembrane region" description="Helical" evidence="1">
    <location>
        <begin position="642"/>
        <end position="662"/>
    </location>
</feature>
<keyword evidence="5" id="KW-1185">Reference proteome</keyword>
<evidence type="ECO:0000259" key="3">
    <source>
        <dbReference type="SMART" id="SM00664"/>
    </source>
</evidence>
<dbReference type="EMBL" id="LJIJ01000035">
    <property type="protein sequence ID" value="ODN04829.1"/>
    <property type="molecule type" value="Genomic_DNA"/>
</dbReference>
<reference evidence="4 5" key="1">
    <citation type="journal article" date="2016" name="Genome Biol. Evol.">
        <title>Gene Family Evolution Reflects Adaptation to Soil Environmental Stressors in the Genome of the Collembolan Orchesella cincta.</title>
        <authorList>
            <person name="Faddeeva-Vakhrusheva A."/>
            <person name="Derks M.F."/>
            <person name="Anvar S.Y."/>
            <person name="Agamennone V."/>
            <person name="Suring W."/>
            <person name="Smit S."/>
            <person name="van Straalen N.M."/>
            <person name="Roelofs D."/>
        </authorList>
    </citation>
    <scope>NUCLEOTIDE SEQUENCE [LARGE SCALE GENOMIC DNA]</scope>
    <source>
        <tissue evidence="4">Mixed pool</tissue>
    </source>
</reference>
<dbReference type="Pfam" id="PF03351">
    <property type="entry name" value="DOMON"/>
    <property type="match status" value="1"/>
</dbReference>
<feature type="transmembrane region" description="Helical" evidence="1">
    <location>
        <begin position="697"/>
        <end position="715"/>
    </location>
</feature>
<dbReference type="PANTHER" id="PTHR46902">
    <property type="entry name" value="DOMON DOMAIN-CONTAINING PROTEIN FRRS1L"/>
    <property type="match status" value="1"/>
</dbReference>
<keyword evidence="1" id="KW-0472">Membrane</keyword>
<name>A0A1D2NHY2_ORCCI</name>
<gene>
    <name evidence="4" type="ORF">Ocin01_01818</name>
</gene>
<feature type="domain" description="DOMON" evidence="3">
    <location>
        <begin position="422"/>
        <end position="518"/>
    </location>
</feature>